<dbReference type="SUPFAM" id="SSF48726">
    <property type="entry name" value="Immunoglobulin"/>
    <property type="match status" value="3"/>
</dbReference>
<dbReference type="Pfam" id="PF13927">
    <property type="entry name" value="Ig_3"/>
    <property type="match status" value="1"/>
</dbReference>
<reference evidence="7" key="1">
    <citation type="submission" date="2022-11" db="UniProtKB">
        <authorList>
            <consortium name="WormBaseParasite"/>
        </authorList>
    </citation>
    <scope>IDENTIFICATION</scope>
</reference>
<feature type="region of interest" description="Disordered" evidence="4">
    <location>
        <begin position="400"/>
        <end position="423"/>
    </location>
</feature>
<dbReference type="InterPro" id="IPR013098">
    <property type="entry name" value="Ig_I-set"/>
</dbReference>
<dbReference type="InterPro" id="IPR036179">
    <property type="entry name" value="Ig-like_dom_sf"/>
</dbReference>
<dbReference type="AlphaFoldDB" id="A0A914WL06"/>
<keyword evidence="1" id="KW-0732">Signal</keyword>
<dbReference type="PANTHER" id="PTHR45080:SF8">
    <property type="entry name" value="IG-LIKE DOMAIN-CONTAINING PROTEIN"/>
    <property type="match status" value="1"/>
</dbReference>
<feature type="domain" description="Ig-like" evidence="5">
    <location>
        <begin position="626"/>
        <end position="697"/>
    </location>
</feature>
<feature type="compositionally biased region" description="Basic and acidic residues" evidence="4">
    <location>
        <begin position="123"/>
        <end position="149"/>
    </location>
</feature>
<name>A0A914WL06_9BILA</name>
<dbReference type="SMART" id="SM00409">
    <property type="entry name" value="IG"/>
    <property type="match status" value="3"/>
</dbReference>
<protein>
    <submittedName>
        <fullName evidence="7">Ig-like domain-containing protein</fullName>
    </submittedName>
</protein>
<organism evidence="6 7">
    <name type="scientific">Plectus sambesii</name>
    <dbReference type="NCBI Taxonomy" id="2011161"/>
    <lineage>
        <taxon>Eukaryota</taxon>
        <taxon>Metazoa</taxon>
        <taxon>Ecdysozoa</taxon>
        <taxon>Nematoda</taxon>
        <taxon>Chromadorea</taxon>
        <taxon>Plectida</taxon>
        <taxon>Plectina</taxon>
        <taxon>Plectoidea</taxon>
        <taxon>Plectidae</taxon>
        <taxon>Plectus</taxon>
    </lineage>
</organism>
<feature type="compositionally biased region" description="Polar residues" evidence="4">
    <location>
        <begin position="408"/>
        <end position="423"/>
    </location>
</feature>
<dbReference type="PROSITE" id="PS50835">
    <property type="entry name" value="IG_LIKE"/>
    <property type="match status" value="3"/>
</dbReference>
<dbReference type="GO" id="GO:0005886">
    <property type="term" value="C:plasma membrane"/>
    <property type="evidence" value="ECO:0007669"/>
    <property type="project" value="TreeGrafter"/>
</dbReference>
<dbReference type="GO" id="GO:0007156">
    <property type="term" value="P:homophilic cell adhesion via plasma membrane adhesion molecules"/>
    <property type="evidence" value="ECO:0007669"/>
    <property type="project" value="TreeGrafter"/>
</dbReference>
<accession>A0A914WL06</accession>
<evidence type="ECO:0000259" key="5">
    <source>
        <dbReference type="PROSITE" id="PS50835"/>
    </source>
</evidence>
<dbReference type="Gene3D" id="2.60.40.10">
    <property type="entry name" value="Immunoglobulins"/>
    <property type="match status" value="3"/>
</dbReference>
<evidence type="ECO:0000256" key="2">
    <source>
        <dbReference type="ARBA" id="ARBA00023157"/>
    </source>
</evidence>
<feature type="domain" description="Ig-like" evidence="5">
    <location>
        <begin position="507"/>
        <end position="620"/>
    </location>
</feature>
<dbReference type="Pfam" id="PF07679">
    <property type="entry name" value="I-set"/>
    <property type="match status" value="1"/>
</dbReference>
<evidence type="ECO:0000256" key="1">
    <source>
        <dbReference type="ARBA" id="ARBA00022729"/>
    </source>
</evidence>
<dbReference type="InterPro" id="IPR003599">
    <property type="entry name" value="Ig_sub"/>
</dbReference>
<feature type="domain" description="Ig-like" evidence="5">
    <location>
        <begin position="422"/>
        <end position="501"/>
    </location>
</feature>
<proteinExistence type="predicted"/>
<dbReference type="InterPro" id="IPR050958">
    <property type="entry name" value="Cell_Adh-Cytoskel_Orgn"/>
</dbReference>
<evidence type="ECO:0000256" key="4">
    <source>
        <dbReference type="SAM" id="MobiDB-lite"/>
    </source>
</evidence>
<keyword evidence="2" id="KW-1015">Disulfide bond</keyword>
<dbReference type="CDD" id="cd00096">
    <property type="entry name" value="Ig"/>
    <property type="match status" value="2"/>
</dbReference>
<feature type="region of interest" description="Disordered" evidence="4">
    <location>
        <begin position="123"/>
        <end position="154"/>
    </location>
</feature>
<keyword evidence="3" id="KW-0393">Immunoglobulin domain</keyword>
<dbReference type="PANTHER" id="PTHR45080">
    <property type="entry name" value="CONTACTIN 5"/>
    <property type="match status" value="1"/>
</dbReference>
<dbReference type="InterPro" id="IPR013783">
    <property type="entry name" value="Ig-like_fold"/>
</dbReference>
<dbReference type="InterPro" id="IPR007110">
    <property type="entry name" value="Ig-like_dom"/>
</dbReference>
<sequence>MRSDDIRIESEEIDFIDSDLADQLAMQLARELTKQRFQSSPNQSGTQPTLIIIPPPMMSTALETIMETSETTSRSMTASGSATSDKSFITRTDSIHEIENPMTVSRMEVIVVDIPVATVRKSLSREATTEEAKEAKGSDNNDAKLHEGDISQEQEDPTINAGLHLMRRSQHLAVDASIEPATIETVSLMVDMANTSFDVEIEQLPEEHTSLVFVPDEQLEEAEITAVEVTSSDMSLSKEECSSTTASTLTLSRSESMSCELAVGAFYANPLLAEELESDDYDLSVAMLISEAIADQLTPVESSASGDELEQLVDMTHSIIYTGINVSIHAKSAKDVTYVELEEIPWGDVSMTVKLRREFVKSINVSVEAPPEMEETNAAVEMLFCEQSVSQMFTVTVNETRDEETRSIKSQKSLGTSEKSLPTSDSISLDIPSYVLKHNSTATITCELNADLGLDSVQWYKGKEPLRLVPGKIERCSEPAAEILTISNVQLGESDLYSVKACGELYPVAYLIVEQSDDDEDEDTQLETSQVEFLNPPETSFVMVGQTAMLSCQVNRSLLDVIWYRAGTAMRDSARIEVKHEGLWHHLIIKDVKLSDQAAYTAQVGNKSVTTQLIVEEQIEERVLSSSSSVEPEMYVIPQGSTATITCELEESVQPLDVSWIKDDRPVPLLSRLERVSHNAKHYLIIHDAQYEDSGIYCVRIDGLYHQVAQVVVKGAPPRGK</sequence>
<dbReference type="Proteomes" id="UP000887566">
    <property type="component" value="Unplaced"/>
</dbReference>
<keyword evidence="6" id="KW-1185">Reference proteome</keyword>
<dbReference type="WBParaSite" id="PSAMB.scaffold433size51451.g5753.t1">
    <property type="protein sequence ID" value="PSAMB.scaffold433size51451.g5753.t1"/>
    <property type="gene ID" value="PSAMB.scaffold433size51451.g5753"/>
</dbReference>
<evidence type="ECO:0000313" key="7">
    <source>
        <dbReference type="WBParaSite" id="PSAMB.scaffold433size51451.g5753.t1"/>
    </source>
</evidence>
<evidence type="ECO:0000313" key="6">
    <source>
        <dbReference type="Proteomes" id="UP000887566"/>
    </source>
</evidence>
<evidence type="ECO:0000256" key="3">
    <source>
        <dbReference type="ARBA" id="ARBA00023319"/>
    </source>
</evidence>